<gene>
    <name evidence="1" type="ORF">V3330_14595</name>
</gene>
<proteinExistence type="predicted"/>
<name>A0AAW9RJ26_9GAMM</name>
<dbReference type="AlphaFoldDB" id="A0AAW9RJ26"/>
<dbReference type="PANTHER" id="PTHR37941">
    <property type="entry name" value="FUMARASE E-RELATED"/>
    <property type="match status" value="1"/>
</dbReference>
<keyword evidence="2" id="KW-1185">Reference proteome</keyword>
<dbReference type="PANTHER" id="PTHR37941:SF1">
    <property type="entry name" value="FUMARASE E-RELATED"/>
    <property type="match status" value="1"/>
</dbReference>
<evidence type="ECO:0008006" key="3">
    <source>
        <dbReference type="Google" id="ProtNLM"/>
    </source>
</evidence>
<dbReference type="EMBL" id="JAZHOG010000010">
    <property type="protein sequence ID" value="MEJ8568860.1"/>
    <property type="molecule type" value="Genomic_DNA"/>
</dbReference>
<accession>A0AAW9RJ26</accession>
<evidence type="ECO:0000313" key="1">
    <source>
        <dbReference type="EMBL" id="MEJ8568860.1"/>
    </source>
</evidence>
<comment type="caution">
    <text evidence="1">The sequence shown here is derived from an EMBL/GenBank/DDBJ whole genome shotgun (WGS) entry which is preliminary data.</text>
</comment>
<reference evidence="1 2" key="1">
    <citation type="submission" date="2024-02" db="EMBL/GenBank/DDBJ databases">
        <title>A novel Wenzhouxiangellaceae bacterium, isolated from coastal sediments.</title>
        <authorList>
            <person name="Du Z.-J."/>
            <person name="Ye Y.-Q."/>
            <person name="Zhang X.-Y."/>
        </authorList>
    </citation>
    <scope>NUCLEOTIDE SEQUENCE [LARGE SCALE GENOMIC DNA]</scope>
    <source>
        <strain evidence="1 2">CH-27</strain>
    </source>
</reference>
<dbReference type="GO" id="GO:0045892">
    <property type="term" value="P:negative regulation of DNA-templated transcription"/>
    <property type="evidence" value="ECO:0007669"/>
    <property type="project" value="TreeGrafter"/>
</dbReference>
<sequence>MKELDEFIEANPHLKDFFPFLELLNKESHRGQVLISSSYLEEQLGQMLQAFFLKSPKAKKLVEGGYAPLQSFSARITTCFLLGLISEDERHDLDLIRDVRNEFAHKIHTTFETQCIASRCEQLKHQAFAEKDEVKMPAFAQFSTAATSLILHLVNRPHYVGKRRCEFQNWKY</sequence>
<protein>
    <recommendedName>
        <fullName evidence="3">Mannitol repressor</fullName>
    </recommendedName>
</protein>
<dbReference type="Gene3D" id="1.20.120.330">
    <property type="entry name" value="Nucleotidyltransferases domain 2"/>
    <property type="match status" value="1"/>
</dbReference>
<dbReference type="RefSeq" id="WP_354696183.1">
    <property type="nucleotide sequence ID" value="NZ_JAZHOG010000010.1"/>
</dbReference>
<dbReference type="InterPro" id="IPR038026">
    <property type="entry name" value="MtlR-like_sf"/>
</dbReference>
<evidence type="ECO:0000313" key="2">
    <source>
        <dbReference type="Proteomes" id="UP001359886"/>
    </source>
</evidence>
<organism evidence="1 2">
    <name type="scientific">Elongatibacter sediminis</name>
    <dbReference type="NCBI Taxonomy" id="3119006"/>
    <lineage>
        <taxon>Bacteria</taxon>
        <taxon>Pseudomonadati</taxon>
        <taxon>Pseudomonadota</taxon>
        <taxon>Gammaproteobacteria</taxon>
        <taxon>Chromatiales</taxon>
        <taxon>Wenzhouxiangellaceae</taxon>
        <taxon>Elongatibacter</taxon>
    </lineage>
</organism>
<dbReference type="Proteomes" id="UP001359886">
    <property type="component" value="Unassembled WGS sequence"/>
</dbReference>
<dbReference type="InterPro" id="IPR007761">
    <property type="entry name" value="MtlR-like"/>
</dbReference>
<dbReference type="SUPFAM" id="SSF158668">
    <property type="entry name" value="MtlR-like"/>
    <property type="match status" value="1"/>
</dbReference>